<protein>
    <submittedName>
        <fullName evidence="2">Uncharacterized protein</fullName>
    </submittedName>
</protein>
<accession>A0A225UNK1</accession>
<organism evidence="2 3">
    <name type="scientific">Phytophthora megakarya</name>
    <dbReference type="NCBI Taxonomy" id="4795"/>
    <lineage>
        <taxon>Eukaryota</taxon>
        <taxon>Sar</taxon>
        <taxon>Stramenopiles</taxon>
        <taxon>Oomycota</taxon>
        <taxon>Peronosporomycetes</taxon>
        <taxon>Peronosporales</taxon>
        <taxon>Peronosporaceae</taxon>
        <taxon>Phytophthora</taxon>
    </lineage>
</organism>
<gene>
    <name evidence="2" type="ORF">PHMEG_00035639</name>
</gene>
<keyword evidence="1" id="KW-0472">Membrane</keyword>
<keyword evidence="1" id="KW-0812">Transmembrane</keyword>
<evidence type="ECO:0000313" key="3">
    <source>
        <dbReference type="Proteomes" id="UP000198211"/>
    </source>
</evidence>
<reference evidence="3" key="1">
    <citation type="submission" date="2017-03" db="EMBL/GenBank/DDBJ databases">
        <title>Phytopthora megakarya and P. palmivora, two closely related causual agents of cacao black pod achieved similar genome size and gene model numbers by different mechanisms.</title>
        <authorList>
            <person name="Ali S."/>
            <person name="Shao J."/>
            <person name="Larry D.J."/>
            <person name="Kronmiller B."/>
            <person name="Shen D."/>
            <person name="Strem M.D."/>
            <person name="Melnick R.L."/>
            <person name="Guiltinan M.J."/>
            <person name="Tyler B.M."/>
            <person name="Meinhardt L.W."/>
            <person name="Bailey B.A."/>
        </authorList>
    </citation>
    <scope>NUCLEOTIDE SEQUENCE [LARGE SCALE GENOMIC DNA]</scope>
    <source>
        <strain evidence="3">zdho120</strain>
    </source>
</reference>
<dbReference type="AlphaFoldDB" id="A0A225UNK1"/>
<evidence type="ECO:0000313" key="2">
    <source>
        <dbReference type="EMBL" id="OWY94585.1"/>
    </source>
</evidence>
<name>A0A225UNK1_9STRA</name>
<proteinExistence type="predicted"/>
<dbReference type="EMBL" id="NBNE01014136">
    <property type="protein sequence ID" value="OWY94585.1"/>
    <property type="molecule type" value="Genomic_DNA"/>
</dbReference>
<dbReference type="Proteomes" id="UP000198211">
    <property type="component" value="Unassembled WGS sequence"/>
</dbReference>
<evidence type="ECO:0000256" key="1">
    <source>
        <dbReference type="SAM" id="Phobius"/>
    </source>
</evidence>
<comment type="caution">
    <text evidence="2">The sequence shown here is derived from an EMBL/GenBank/DDBJ whole genome shotgun (WGS) entry which is preliminary data.</text>
</comment>
<keyword evidence="3" id="KW-1185">Reference proteome</keyword>
<sequence length="85" mass="8648">MKVLRDPEVSKLGAALKKNPSMVNQPSIKKQIRGIAVKNVGKGGGVSTGDKIEAVMSIISMVLVALVIVGIPIGTLVGVIAVAAT</sequence>
<keyword evidence="1" id="KW-1133">Transmembrane helix</keyword>
<feature type="transmembrane region" description="Helical" evidence="1">
    <location>
        <begin position="58"/>
        <end position="84"/>
    </location>
</feature>